<proteinExistence type="predicted"/>
<reference evidence="1" key="1">
    <citation type="journal article" date="2022" name="bioRxiv">
        <title>Sequencing and chromosome-scale assembly of the giantPleurodeles waltlgenome.</title>
        <authorList>
            <person name="Brown T."/>
            <person name="Elewa A."/>
            <person name="Iarovenko S."/>
            <person name="Subramanian E."/>
            <person name="Araus A.J."/>
            <person name="Petzold A."/>
            <person name="Susuki M."/>
            <person name="Suzuki K.-i.T."/>
            <person name="Hayashi T."/>
            <person name="Toyoda A."/>
            <person name="Oliveira C."/>
            <person name="Osipova E."/>
            <person name="Leigh N.D."/>
            <person name="Simon A."/>
            <person name="Yun M.H."/>
        </authorList>
    </citation>
    <scope>NUCLEOTIDE SEQUENCE</scope>
    <source>
        <strain evidence="1">20211129_DDA</strain>
        <tissue evidence="1">Liver</tissue>
    </source>
</reference>
<organism evidence="1 2">
    <name type="scientific">Pleurodeles waltl</name>
    <name type="common">Iberian ribbed newt</name>
    <dbReference type="NCBI Taxonomy" id="8319"/>
    <lineage>
        <taxon>Eukaryota</taxon>
        <taxon>Metazoa</taxon>
        <taxon>Chordata</taxon>
        <taxon>Craniata</taxon>
        <taxon>Vertebrata</taxon>
        <taxon>Euteleostomi</taxon>
        <taxon>Amphibia</taxon>
        <taxon>Batrachia</taxon>
        <taxon>Caudata</taxon>
        <taxon>Salamandroidea</taxon>
        <taxon>Salamandridae</taxon>
        <taxon>Pleurodelinae</taxon>
        <taxon>Pleurodeles</taxon>
    </lineage>
</organism>
<evidence type="ECO:0000313" key="2">
    <source>
        <dbReference type="Proteomes" id="UP001066276"/>
    </source>
</evidence>
<name>A0AAV7NU61_PLEWA</name>
<dbReference type="AlphaFoldDB" id="A0AAV7NU61"/>
<protein>
    <recommendedName>
        <fullName evidence="3">Secreted protein</fullName>
    </recommendedName>
</protein>
<evidence type="ECO:0000313" key="1">
    <source>
        <dbReference type="EMBL" id="KAJ1118976.1"/>
    </source>
</evidence>
<sequence>MHALTLPLLVSVKTECRKRCRPCSGASTSSAIAGATRLLRGLGSQKETLCVVSGAGRWRPPVCFMHVSSHPAWKVSTGAAQCTAGVPNKHKPTEAYLVS</sequence>
<evidence type="ECO:0008006" key="3">
    <source>
        <dbReference type="Google" id="ProtNLM"/>
    </source>
</evidence>
<keyword evidence="2" id="KW-1185">Reference proteome</keyword>
<gene>
    <name evidence="1" type="ORF">NDU88_007162</name>
</gene>
<dbReference type="Proteomes" id="UP001066276">
    <property type="component" value="Chromosome 8"/>
</dbReference>
<dbReference type="EMBL" id="JANPWB010000012">
    <property type="protein sequence ID" value="KAJ1118976.1"/>
    <property type="molecule type" value="Genomic_DNA"/>
</dbReference>
<comment type="caution">
    <text evidence="1">The sequence shown here is derived from an EMBL/GenBank/DDBJ whole genome shotgun (WGS) entry which is preliminary data.</text>
</comment>
<accession>A0AAV7NU61</accession>